<evidence type="ECO:0000256" key="1">
    <source>
        <dbReference type="HAMAP-Rule" id="MF_02233"/>
    </source>
</evidence>
<comment type="pathway">
    <text evidence="1">Cofactor biosynthesis; ubiquinone biosynthesis.</text>
</comment>
<comment type="cofactor">
    <cofactor evidence="1">
        <name>[4Fe-4S] cluster</name>
        <dbReference type="ChEBI" id="CHEBI:49883"/>
    </cofactor>
</comment>
<dbReference type="InterPro" id="IPR001539">
    <property type="entry name" value="Peptidase_U32"/>
</dbReference>
<dbReference type="NCBIfam" id="NF011991">
    <property type="entry name" value="PRK15447.1"/>
    <property type="match status" value="1"/>
</dbReference>
<proteinExistence type="inferred from homology"/>
<dbReference type="EMBL" id="CP100390">
    <property type="protein sequence ID" value="UZE95062.1"/>
    <property type="molecule type" value="Genomic_DNA"/>
</dbReference>
<reference evidence="2" key="1">
    <citation type="submission" date="2022-06" db="EMBL/GenBank/DDBJ databases">
        <title>Alkalimarinus sp. nov., isolated from gut of a Alitta virens.</title>
        <authorList>
            <person name="Yang A.I."/>
            <person name="Shin N.-R."/>
        </authorList>
    </citation>
    <scope>NUCLEOTIDE SEQUENCE</scope>
    <source>
        <strain evidence="2">A2M4</strain>
    </source>
</reference>
<sequence>MKLSLGPILYYWTKQQTLAFYEQAADADVDIIYLGETVCSKRRELSAQDWIDLAKSLSETGKQVVLSTLTLLAAESELKTLRKLCNNGDIMVEANDMAGVQLMSEHGVPFVSGPAINIYNARALNVMKKQGVTRWVMPVELGRETLQELLADAENMGIKDGIETEVYAYGRLPLAYSARCFTARYYDLPKDNCQLKCIEHPEGIAVHSQEDDELFNLNGIQTMSGRTYNLESELSNMQKIGVDIARISPQVDVTFDKVNQFRKALSGESKTIALSEAECNGYWFKSPGMDQVISAD</sequence>
<dbReference type="InterPro" id="IPR043693">
    <property type="entry name" value="UbiV"/>
</dbReference>
<keyword evidence="1" id="KW-0479">Metal-binding</keyword>
<accession>A0ABY6MZ68</accession>
<feature type="binding site" evidence="1">
    <location>
        <position position="180"/>
    </location>
    <ligand>
        <name>[4Fe-4S] cluster</name>
        <dbReference type="ChEBI" id="CHEBI:49883"/>
    </ligand>
</feature>
<dbReference type="PANTHER" id="PTHR30217:SF11">
    <property type="entry name" value="UBIQUINONE BIOSYNTHESIS PROTEIN UBIV"/>
    <property type="match status" value="1"/>
</dbReference>
<name>A0ABY6MZ68_9ALTE</name>
<keyword evidence="1" id="KW-0004">4Fe-4S</keyword>
<dbReference type="HAMAP" id="MF_02233">
    <property type="entry name" value="UbiV"/>
    <property type="match status" value="1"/>
</dbReference>
<keyword evidence="3" id="KW-1185">Reference proteome</keyword>
<feature type="binding site" evidence="1">
    <location>
        <position position="193"/>
    </location>
    <ligand>
        <name>[4Fe-4S] cluster</name>
        <dbReference type="ChEBI" id="CHEBI:49883"/>
    </ligand>
</feature>
<organism evidence="2 3">
    <name type="scientific">Alkalimarinus alittae</name>
    <dbReference type="NCBI Taxonomy" id="2961619"/>
    <lineage>
        <taxon>Bacteria</taxon>
        <taxon>Pseudomonadati</taxon>
        <taxon>Pseudomonadota</taxon>
        <taxon>Gammaproteobacteria</taxon>
        <taxon>Alteromonadales</taxon>
        <taxon>Alteromonadaceae</taxon>
        <taxon>Alkalimarinus</taxon>
    </lineage>
</organism>
<keyword evidence="1" id="KW-0831">Ubiquinone biosynthesis</keyword>
<gene>
    <name evidence="1" type="primary">ubiV</name>
    <name evidence="2" type="ORF">NKI27_13420</name>
</gene>
<comment type="similarity">
    <text evidence="1">Belongs to the peptidase U32 family. UbiV subfamily.</text>
</comment>
<keyword evidence="1" id="KW-0411">Iron-sulfur</keyword>
<evidence type="ECO:0000313" key="3">
    <source>
        <dbReference type="Proteomes" id="UP001163739"/>
    </source>
</evidence>
<comment type="subunit">
    <text evidence="1">Forms a heterodimer with UbiU.</text>
</comment>
<comment type="function">
    <text evidence="1">Required for O(2)-independent ubiquinone (coenzyme Q) biosynthesis. Together with UbiU, is essential for the C6-hydroxylation reaction in the oxygen-independent ubiquinone biosynthesis pathway.</text>
</comment>
<dbReference type="RefSeq" id="WP_265046553.1">
    <property type="nucleotide sequence ID" value="NZ_CP100390.1"/>
</dbReference>
<evidence type="ECO:0000313" key="2">
    <source>
        <dbReference type="EMBL" id="UZE95062.1"/>
    </source>
</evidence>
<protein>
    <recommendedName>
        <fullName evidence="1">Ubiquinone biosynthesis protein UbiV</fullName>
    </recommendedName>
</protein>
<dbReference type="PANTHER" id="PTHR30217">
    <property type="entry name" value="PEPTIDASE U32 FAMILY"/>
    <property type="match status" value="1"/>
</dbReference>
<feature type="binding site" evidence="1">
    <location>
        <position position="197"/>
    </location>
    <ligand>
        <name>[4Fe-4S] cluster</name>
        <dbReference type="ChEBI" id="CHEBI:49883"/>
    </ligand>
</feature>
<dbReference type="Pfam" id="PF01136">
    <property type="entry name" value="Peptidase_U32"/>
    <property type="match status" value="1"/>
</dbReference>
<dbReference type="InterPro" id="IPR051454">
    <property type="entry name" value="RNA/ubiquinone_mod_enzymes"/>
</dbReference>
<dbReference type="Proteomes" id="UP001163739">
    <property type="component" value="Chromosome"/>
</dbReference>
<feature type="binding site" evidence="1">
    <location>
        <position position="39"/>
    </location>
    <ligand>
        <name>[4Fe-4S] cluster</name>
        <dbReference type="ChEBI" id="CHEBI:49883"/>
    </ligand>
</feature>
<keyword evidence="1" id="KW-0408">Iron</keyword>